<name>A0AA95GBH7_9GAMM</name>
<evidence type="ECO:0000313" key="2">
    <source>
        <dbReference type="Proteomes" id="UP001177597"/>
    </source>
</evidence>
<dbReference type="CDD" id="cd02042">
    <property type="entry name" value="ParAB_family"/>
    <property type="match status" value="1"/>
</dbReference>
<sequence>MIVLIGSQKCGCGKSTLCVNIAAELVRQKKDVILVDSDRQGTSANWISDRNKQLKTPNIHCIQKFDNIRDTLLDLNKRYEYVMVDTAGRDSRELRTGMTTSDILLVPFRPSQPDLDTLPRLVEIMMEAKDINPKLKAIAILTLAPTNPIINEIQEAKEYLKDYPELFLMNTVIRDRKVYRDCMPEGKGVVEMDNLKARGEIQCLVKEILHGKA</sequence>
<dbReference type="InterPro" id="IPR027417">
    <property type="entry name" value="P-loop_NTPase"/>
</dbReference>
<dbReference type="EMBL" id="CP123496">
    <property type="protein sequence ID" value="WGL94070.1"/>
    <property type="molecule type" value="Genomic_DNA"/>
</dbReference>
<dbReference type="Gene3D" id="3.40.50.300">
    <property type="entry name" value="P-loop containing nucleotide triphosphate hydrolases"/>
    <property type="match status" value="1"/>
</dbReference>
<gene>
    <name evidence="1" type="ORF">QE207_01850</name>
</gene>
<dbReference type="InterPro" id="IPR015223">
    <property type="entry name" value="MipZ"/>
</dbReference>
<geneLocation type="plasmid" evidence="1 2">
    <name>paIh6</name>
</geneLocation>
<dbReference type="InterPro" id="IPR050678">
    <property type="entry name" value="DNA_Partitioning_ATPase"/>
</dbReference>
<dbReference type="SUPFAM" id="SSF52540">
    <property type="entry name" value="P-loop containing nucleoside triphosphate hydrolases"/>
    <property type="match status" value="1"/>
</dbReference>
<dbReference type="PANTHER" id="PTHR13696">
    <property type="entry name" value="P-LOOP CONTAINING NUCLEOSIDE TRIPHOSPHATE HYDROLASE"/>
    <property type="match status" value="1"/>
</dbReference>
<dbReference type="PANTHER" id="PTHR13696:SF96">
    <property type="entry name" value="COBQ_COBB_MIND_PARA NUCLEOTIDE BINDING DOMAIN-CONTAINING PROTEIN"/>
    <property type="match status" value="1"/>
</dbReference>
<dbReference type="AlphaFoldDB" id="A0AA95GBH7"/>
<dbReference type="PIRSF" id="PIRSF009320">
    <property type="entry name" value="Nuc_binding_HP_1000"/>
    <property type="match status" value="1"/>
</dbReference>
<dbReference type="Pfam" id="PF09140">
    <property type="entry name" value="MipZ"/>
    <property type="match status" value="1"/>
</dbReference>
<accession>A0AA95GBH7</accession>
<keyword evidence="1" id="KW-0614">Plasmid</keyword>
<proteinExistence type="predicted"/>
<dbReference type="Proteomes" id="UP001177597">
    <property type="component" value="Plasmid paIh6"/>
</dbReference>
<organism evidence="1 2">
    <name type="scientific">Arsenophonus nasoniae</name>
    <name type="common">son-killer infecting Nasonia vitripennis</name>
    <dbReference type="NCBI Taxonomy" id="638"/>
    <lineage>
        <taxon>Bacteria</taxon>
        <taxon>Pseudomonadati</taxon>
        <taxon>Pseudomonadota</taxon>
        <taxon>Gammaproteobacteria</taxon>
        <taxon>Enterobacterales</taxon>
        <taxon>Morganellaceae</taxon>
        <taxon>Arsenophonus</taxon>
    </lineage>
</organism>
<reference evidence="1" key="1">
    <citation type="submission" date="2023-04" db="EMBL/GenBank/DDBJ databases">
        <title>Genome dynamics across the evolutionary transition to endosymbiosis.</title>
        <authorList>
            <person name="Siozios S."/>
            <person name="Nadal-Jimenez P."/>
            <person name="Azagi T."/>
            <person name="Sprong H."/>
            <person name="Frost C.L."/>
            <person name="Parratt S.R."/>
            <person name="Taylor G."/>
            <person name="Brettell L."/>
            <person name="Lew K.C."/>
            <person name="Croft L."/>
            <person name="King K.C."/>
            <person name="Brockhurst M.A."/>
            <person name="Hypsa V."/>
            <person name="Novakova E."/>
            <person name="Darby A.C."/>
            <person name="Hurst G.D.D."/>
        </authorList>
    </citation>
    <scope>NUCLEOTIDE SEQUENCE</scope>
    <source>
        <strain evidence="1">AIh</strain>
        <plasmid evidence="1">paIh6</plasmid>
    </source>
</reference>
<protein>
    <submittedName>
        <fullName evidence="1">AAA family ATPase</fullName>
    </submittedName>
</protein>
<dbReference type="RefSeq" id="WP_280628481.1">
    <property type="nucleotide sequence ID" value="NZ_CP123496.1"/>
</dbReference>
<evidence type="ECO:0000313" key="1">
    <source>
        <dbReference type="EMBL" id="WGL94070.1"/>
    </source>
</evidence>